<gene>
    <name evidence="1" type="ORF">A2Z67_03735</name>
</gene>
<accession>A0A1F7WZ29</accession>
<protein>
    <submittedName>
        <fullName evidence="1">Uncharacterized protein</fullName>
    </submittedName>
</protein>
<comment type="caution">
    <text evidence="1">The sequence shown here is derived from an EMBL/GenBank/DDBJ whole genome shotgun (WGS) entry which is preliminary data.</text>
</comment>
<dbReference type="AlphaFoldDB" id="A0A1F7WZ29"/>
<dbReference type="Proteomes" id="UP000176939">
    <property type="component" value="Unassembled WGS sequence"/>
</dbReference>
<evidence type="ECO:0000313" key="1">
    <source>
        <dbReference type="EMBL" id="OGM08112.1"/>
    </source>
</evidence>
<organism evidence="1 2">
    <name type="scientific">Candidatus Woesebacteria bacterium RBG_13_36_22</name>
    <dbReference type="NCBI Taxonomy" id="1802478"/>
    <lineage>
        <taxon>Bacteria</taxon>
        <taxon>Candidatus Woeseibacteriota</taxon>
    </lineage>
</organism>
<dbReference type="EMBL" id="MGFQ01000057">
    <property type="protein sequence ID" value="OGM08112.1"/>
    <property type="molecule type" value="Genomic_DNA"/>
</dbReference>
<sequence>MNLGGMIASKLNFGGQKEEKAWKRRLSKKGIMIPIPAKEQVRPNKYKPGRGKTFKSPGCFKMGLWKDGDLKRPIRCKTCMWQSNCK</sequence>
<proteinExistence type="predicted"/>
<reference evidence="1 2" key="1">
    <citation type="journal article" date="2016" name="Nat. Commun.">
        <title>Thousands of microbial genomes shed light on interconnected biogeochemical processes in an aquifer system.</title>
        <authorList>
            <person name="Anantharaman K."/>
            <person name="Brown C.T."/>
            <person name="Hug L.A."/>
            <person name="Sharon I."/>
            <person name="Castelle C.J."/>
            <person name="Probst A.J."/>
            <person name="Thomas B.C."/>
            <person name="Singh A."/>
            <person name="Wilkins M.J."/>
            <person name="Karaoz U."/>
            <person name="Brodie E.L."/>
            <person name="Williams K.H."/>
            <person name="Hubbard S.S."/>
            <person name="Banfield J.F."/>
        </authorList>
    </citation>
    <scope>NUCLEOTIDE SEQUENCE [LARGE SCALE GENOMIC DNA]</scope>
</reference>
<name>A0A1F7WZ29_9BACT</name>
<evidence type="ECO:0000313" key="2">
    <source>
        <dbReference type="Proteomes" id="UP000176939"/>
    </source>
</evidence>